<dbReference type="AlphaFoldDB" id="A0A348HEG5"/>
<reference evidence="1 2" key="1">
    <citation type="submission" date="2018-09" db="EMBL/GenBank/DDBJ databases">
        <title>Zymobacter palmae IAM14233 (=T109) whole genome analysis.</title>
        <authorList>
            <person name="Yanase H."/>
        </authorList>
    </citation>
    <scope>NUCLEOTIDE SEQUENCE [LARGE SCALE GENOMIC DNA]</scope>
    <source>
        <strain evidence="1 2">IAM14233</strain>
    </source>
</reference>
<dbReference type="KEGG" id="zpl:ZBT109_1257"/>
<name>A0A348HEG5_9GAMM</name>
<proteinExistence type="predicted"/>
<gene>
    <name evidence="1" type="ORF">ZBT109_1257</name>
</gene>
<dbReference type="Proteomes" id="UP000267342">
    <property type="component" value="Chromosome"/>
</dbReference>
<dbReference type="EMBL" id="AP018933">
    <property type="protein sequence ID" value="BBG30017.1"/>
    <property type="molecule type" value="Genomic_DNA"/>
</dbReference>
<organism evidence="1 2">
    <name type="scientific">Zymobacter palmae</name>
    <dbReference type="NCBI Taxonomy" id="33074"/>
    <lineage>
        <taxon>Bacteria</taxon>
        <taxon>Pseudomonadati</taxon>
        <taxon>Pseudomonadota</taxon>
        <taxon>Gammaproteobacteria</taxon>
        <taxon>Oceanospirillales</taxon>
        <taxon>Halomonadaceae</taxon>
        <taxon>Zymobacter group</taxon>
        <taxon>Zymobacter</taxon>
    </lineage>
</organism>
<sequence length="202" mass="22030">MKRIMIFALATSLFVQGCSDKPSDSDIKQAIQHKLPQHSCFTSVLFNNFPIQLDDSSFGSGIAPGNASNLQPFVDAGILTHEGRDYALTDAGKAVYVPENKALCFSEGYEVVSIASITRDTTATPPASISDVWRVDAVIKQKPMADWAKSDALKKIALTSKQALSEVPFTRTVLIGKVKDKDEFVIDPYFNVSSNVSIPKAW</sequence>
<keyword evidence="2" id="KW-1185">Reference proteome</keyword>
<accession>A0A348HEG5</accession>
<evidence type="ECO:0000313" key="2">
    <source>
        <dbReference type="Proteomes" id="UP000267342"/>
    </source>
</evidence>
<dbReference type="PROSITE" id="PS51257">
    <property type="entry name" value="PROKAR_LIPOPROTEIN"/>
    <property type="match status" value="1"/>
</dbReference>
<protein>
    <submittedName>
        <fullName evidence="1">ABC-type Fe3+-hydroxamate transport system</fullName>
    </submittedName>
</protein>
<evidence type="ECO:0000313" key="1">
    <source>
        <dbReference type="EMBL" id="BBG30017.1"/>
    </source>
</evidence>
<dbReference type="RefSeq" id="WP_145984495.1">
    <property type="nucleotide sequence ID" value="NZ_AP018933.1"/>
</dbReference>